<dbReference type="InterPro" id="IPR017039">
    <property type="entry name" value="Virul_fac_BrkB"/>
</dbReference>
<evidence type="ECO:0000256" key="2">
    <source>
        <dbReference type="ARBA" id="ARBA00022475"/>
    </source>
</evidence>
<evidence type="ECO:0000256" key="5">
    <source>
        <dbReference type="ARBA" id="ARBA00023136"/>
    </source>
</evidence>
<dbReference type="RefSeq" id="WP_022316583.1">
    <property type="nucleotide sequence ID" value="NZ_JALFDM010000026.1"/>
</dbReference>
<dbReference type="AlphaFoldDB" id="A0A0D0J2F8"/>
<gene>
    <name evidence="7" type="ORF">ST44_01890</name>
</gene>
<feature type="transmembrane region" description="Helical" evidence="6">
    <location>
        <begin position="198"/>
        <end position="218"/>
    </location>
</feature>
<evidence type="ECO:0008006" key="9">
    <source>
        <dbReference type="Google" id="ProtNLM"/>
    </source>
</evidence>
<dbReference type="GO" id="GO:0005886">
    <property type="term" value="C:plasma membrane"/>
    <property type="evidence" value="ECO:0007669"/>
    <property type="project" value="UniProtKB-SubCell"/>
</dbReference>
<dbReference type="PANTHER" id="PTHR30213:SF0">
    <property type="entry name" value="UPF0761 MEMBRANE PROTEIN YIHY"/>
    <property type="match status" value="1"/>
</dbReference>
<evidence type="ECO:0000313" key="7">
    <source>
        <dbReference type="EMBL" id="KIP64681.1"/>
    </source>
</evidence>
<proteinExistence type="predicted"/>
<organism evidence="7 8">
    <name type="scientific">Prevotella pectinovora</name>
    <dbReference type="NCBI Taxonomy" id="1602169"/>
    <lineage>
        <taxon>Bacteria</taxon>
        <taxon>Pseudomonadati</taxon>
        <taxon>Bacteroidota</taxon>
        <taxon>Bacteroidia</taxon>
        <taxon>Bacteroidales</taxon>
        <taxon>Prevotellaceae</taxon>
        <taxon>Prevotella</taxon>
    </lineage>
</organism>
<dbReference type="NCBIfam" id="TIGR00765">
    <property type="entry name" value="yihY_not_rbn"/>
    <property type="match status" value="1"/>
</dbReference>
<sequence>MTIKDITDFYKVGIWRDYSNKPQSQRLIIASFRMLILTIESFTTKRMINNAAALTYSTLLAIVPILAVVFAIARGFGYNKYIEEWFRNVLSSQPQAAETIIGFVNSYLIHTKSGIILGIGLVFMLWTVTMLIRNIELAFNNIWQVKKPRSFFRTVTDYMGMFILAPIIIVVTSGISIFVATVTSQTEGMELFAPMVRILWDIMPFVLMSAIFIALYVFMPNIRVKLKCAIWPGVLAGVAMQGLQLFYIHSQIWVSSYNAIYGSFAALPLFMLWVQISWSICLFGAELCYTSQNMEEYAFRTETYEISPRYRMIMSMLIMSMICKRFEKGESPYTALELKLNTNIPIRITQNILYELIDLGLINEISGDEKGDVSVYQPAQDISRLSVGRLIDKYETKGKWELKLNMSEANHEKWNKVIAEHSAYLKKQREILLKDL</sequence>
<keyword evidence="3 6" id="KW-0812">Transmembrane</keyword>
<evidence type="ECO:0000256" key="6">
    <source>
        <dbReference type="SAM" id="Phobius"/>
    </source>
</evidence>
<feature type="transmembrane region" description="Helical" evidence="6">
    <location>
        <begin position="54"/>
        <end position="76"/>
    </location>
</feature>
<evidence type="ECO:0000256" key="4">
    <source>
        <dbReference type="ARBA" id="ARBA00022989"/>
    </source>
</evidence>
<dbReference type="PANTHER" id="PTHR30213">
    <property type="entry name" value="INNER MEMBRANE PROTEIN YHJD"/>
    <property type="match status" value="1"/>
</dbReference>
<evidence type="ECO:0000256" key="1">
    <source>
        <dbReference type="ARBA" id="ARBA00004651"/>
    </source>
</evidence>
<keyword evidence="8" id="KW-1185">Reference proteome</keyword>
<keyword evidence="4 6" id="KW-1133">Transmembrane helix</keyword>
<feature type="transmembrane region" description="Helical" evidence="6">
    <location>
        <begin position="230"/>
        <end position="248"/>
    </location>
</feature>
<keyword evidence="2" id="KW-1003">Cell membrane</keyword>
<dbReference type="Proteomes" id="UP000032046">
    <property type="component" value="Unassembled WGS sequence"/>
</dbReference>
<evidence type="ECO:0000256" key="3">
    <source>
        <dbReference type="ARBA" id="ARBA00022692"/>
    </source>
</evidence>
<feature type="transmembrane region" description="Helical" evidence="6">
    <location>
        <begin position="115"/>
        <end position="135"/>
    </location>
</feature>
<name>A0A0D0J2F8_9BACT</name>
<evidence type="ECO:0000313" key="8">
    <source>
        <dbReference type="Proteomes" id="UP000032046"/>
    </source>
</evidence>
<accession>A0A0D0J2F8</accession>
<dbReference type="EMBL" id="JXQK01000018">
    <property type="protein sequence ID" value="KIP64681.1"/>
    <property type="molecule type" value="Genomic_DNA"/>
</dbReference>
<dbReference type="Pfam" id="PF03631">
    <property type="entry name" value="Virul_fac_BrkB"/>
    <property type="match status" value="1"/>
</dbReference>
<comment type="subcellular location">
    <subcellularLocation>
        <location evidence="1">Cell membrane</location>
        <topology evidence="1">Multi-pass membrane protein</topology>
    </subcellularLocation>
</comment>
<dbReference type="STRING" id="1602171.ST44_01890"/>
<comment type="caution">
    <text evidence="7">The sequence shown here is derived from an EMBL/GenBank/DDBJ whole genome shotgun (WGS) entry which is preliminary data.</text>
</comment>
<feature type="transmembrane region" description="Helical" evidence="6">
    <location>
        <begin position="155"/>
        <end position="178"/>
    </location>
</feature>
<reference evidence="7 8" key="1">
    <citation type="submission" date="2015-01" db="EMBL/GenBank/DDBJ databases">
        <title>Comparative genomics of non-oral Prevotella species.</title>
        <authorList>
            <person name="Accetto T."/>
            <person name="Nograsek B."/>
            <person name="Avgustin G."/>
        </authorList>
    </citation>
    <scope>NUCLEOTIDE SEQUENCE [LARGE SCALE GENOMIC DNA]</scope>
    <source>
        <strain evidence="7 8">P5-119</strain>
    </source>
</reference>
<protein>
    <recommendedName>
        <fullName evidence="9">YihY family protein</fullName>
    </recommendedName>
</protein>
<keyword evidence="5 6" id="KW-0472">Membrane</keyword>
<feature type="transmembrane region" description="Helical" evidence="6">
    <location>
        <begin position="260"/>
        <end position="285"/>
    </location>
</feature>